<evidence type="ECO:0000313" key="1">
    <source>
        <dbReference type="EMBL" id="HCL04268.1"/>
    </source>
</evidence>
<dbReference type="EMBL" id="DPVV01000586">
    <property type="protein sequence ID" value="HCL04268.1"/>
    <property type="molecule type" value="Genomic_DNA"/>
</dbReference>
<comment type="caution">
    <text evidence="1">The sequence shown here is derived from an EMBL/GenBank/DDBJ whole genome shotgun (WGS) entry which is preliminary data.</text>
</comment>
<feature type="non-terminal residue" evidence="1">
    <location>
        <position position="1"/>
    </location>
</feature>
<gene>
    <name evidence="1" type="ORF">DHW61_17980</name>
</gene>
<sequence length="64" mass="7352">CAGVLSIIRVNKEITLDEISKIMAEQLGYPRRTKMFHDVIEGIVKKLKQESKIVRHSGGWRLCK</sequence>
<proteinExistence type="predicted"/>
<evidence type="ECO:0000313" key="2">
    <source>
        <dbReference type="Proteomes" id="UP000262969"/>
    </source>
</evidence>
<name>A0A3D2XD59_9FIRM</name>
<dbReference type="AlphaFoldDB" id="A0A3D2XD59"/>
<reference evidence="1 2" key="1">
    <citation type="journal article" date="2018" name="Nat. Biotechnol.">
        <title>A standardized bacterial taxonomy based on genome phylogeny substantially revises the tree of life.</title>
        <authorList>
            <person name="Parks D.H."/>
            <person name="Chuvochina M."/>
            <person name="Waite D.W."/>
            <person name="Rinke C."/>
            <person name="Skarshewski A."/>
            <person name="Chaumeil P.A."/>
            <person name="Hugenholtz P."/>
        </authorList>
    </citation>
    <scope>NUCLEOTIDE SEQUENCE [LARGE SCALE GENOMIC DNA]</scope>
    <source>
        <strain evidence="1">UBA11728</strain>
    </source>
</reference>
<organism evidence="1 2">
    <name type="scientific">Lachnoclostridium phytofermentans</name>
    <dbReference type="NCBI Taxonomy" id="66219"/>
    <lineage>
        <taxon>Bacteria</taxon>
        <taxon>Bacillati</taxon>
        <taxon>Bacillota</taxon>
        <taxon>Clostridia</taxon>
        <taxon>Lachnospirales</taxon>
        <taxon>Lachnospiraceae</taxon>
    </lineage>
</organism>
<dbReference type="Proteomes" id="UP000262969">
    <property type="component" value="Unassembled WGS sequence"/>
</dbReference>
<accession>A0A3D2XD59</accession>
<protein>
    <submittedName>
        <fullName evidence="1">Uncharacterized protein</fullName>
    </submittedName>
</protein>